<evidence type="ECO:0000256" key="9">
    <source>
        <dbReference type="ARBA" id="ARBA00035120"/>
    </source>
</evidence>
<evidence type="ECO:0000256" key="3">
    <source>
        <dbReference type="ARBA" id="ARBA00022519"/>
    </source>
</evidence>
<evidence type="ECO:0000256" key="5">
    <source>
        <dbReference type="ARBA" id="ARBA00022989"/>
    </source>
</evidence>
<feature type="binding site" evidence="11">
    <location>
        <position position="77"/>
    </location>
    <ligand>
        <name>Na(+)</name>
        <dbReference type="ChEBI" id="CHEBI:29101"/>
        <note>structural</note>
    </ligand>
</feature>
<keyword evidence="4 11" id="KW-0812">Transmembrane</keyword>
<keyword evidence="11" id="KW-0479">Metal-binding</keyword>
<dbReference type="EMBL" id="JABXWD010000089">
    <property type="protein sequence ID" value="MBV6341277.1"/>
    <property type="molecule type" value="Genomic_DNA"/>
</dbReference>
<reference evidence="12 13" key="1">
    <citation type="journal article" date="2020" name="J Geophys Res Biogeosci">
        <title>Magnetotaxis as an Adaptation to Enable Bacterial Shuttling of Microbial Sulfur and Sulfur Cycling Across Aquatic Oxic#Anoxic Interfaces.</title>
        <authorList>
            <person name="Li J."/>
            <person name="Liu P."/>
            <person name="Wang J."/>
            <person name="Roberts A.P."/>
            <person name="Pan Y."/>
        </authorList>
    </citation>
    <scope>NUCLEOTIDE SEQUENCE [LARGE SCALE GENOMIC DNA]</scope>
    <source>
        <strain evidence="12 13">MYR-1_YQ</strain>
    </source>
</reference>
<feature type="transmembrane region" description="Helical" evidence="11">
    <location>
        <begin position="31"/>
        <end position="54"/>
    </location>
</feature>
<keyword evidence="6 11" id="KW-0406">Ion transport</keyword>
<dbReference type="Pfam" id="PF02537">
    <property type="entry name" value="CRCB"/>
    <property type="match status" value="1"/>
</dbReference>
<keyword evidence="3" id="KW-0997">Cell inner membrane</keyword>
<dbReference type="NCBIfam" id="TIGR00494">
    <property type="entry name" value="crcB"/>
    <property type="match status" value="1"/>
</dbReference>
<organism evidence="12 13">
    <name type="scientific">Candidatus Magnetobacterium casense</name>
    <dbReference type="NCBI Taxonomy" id="1455061"/>
    <lineage>
        <taxon>Bacteria</taxon>
        <taxon>Pseudomonadati</taxon>
        <taxon>Nitrospirota</taxon>
        <taxon>Thermodesulfovibrionia</taxon>
        <taxon>Thermodesulfovibrionales</taxon>
        <taxon>Candidatus Magnetobacteriaceae</taxon>
        <taxon>Candidatus Magnetobacterium</taxon>
    </lineage>
</organism>
<gene>
    <name evidence="11 12" type="primary">crcB</name>
    <name evidence="11" type="synonym">fluC</name>
    <name evidence="12" type="ORF">HWQ67_06735</name>
</gene>
<evidence type="ECO:0000256" key="2">
    <source>
        <dbReference type="ARBA" id="ARBA00022475"/>
    </source>
</evidence>
<keyword evidence="8 11" id="KW-0407">Ion channel</keyword>
<dbReference type="PANTHER" id="PTHR28259:SF1">
    <property type="entry name" value="FLUORIDE EXPORT PROTEIN 1-RELATED"/>
    <property type="match status" value="1"/>
</dbReference>
<evidence type="ECO:0000256" key="10">
    <source>
        <dbReference type="ARBA" id="ARBA00035585"/>
    </source>
</evidence>
<keyword evidence="2 11" id="KW-1003">Cell membrane</keyword>
<evidence type="ECO:0000256" key="4">
    <source>
        <dbReference type="ARBA" id="ARBA00022692"/>
    </source>
</evidence>
<keyword evidence="5 11" id="KW-1133">Transmembrane helix</keyword>
<keyword evidence="13" id="KW-1185">Reference proteome</keyword>
<protein>
    <recommendedName>
        <fullName evidence="11">Fluoride-specific ion channel FluC</fullName>
    </recommendedName>
</protein>
<comment type="subcellular location">
    <subcellularLocation>
        <location evidence="1 11">Cell membrane</location>
        <topology evidence="1 11">Multi-pass membrane protein</topology>
    </subcellularLocation>
</comment>
<name>A0ABS6RXC6_9BACT</name>
<evidence type="ECO:0000256" key="11">
    <source>
        <dbReference type="HAMAP-Rule" id="MF_00454"/>
    </source>
</evidence>
<dbReference type="HAMAP" id="MF_00454">
    <property type="entry name" value="FluC"/>
    <property type="match status" value="1"/>
</dbReference>
<keyword evidence="11" id="KW-0915">Sodium</keyword>
<evidence type="ECO:0000313" key="12">
    <source>
        <dbReference type="EMBL" id="MBV6341277.1"/>
    </source>
</evidence>
<evidence type="ECO:0000256" key="1">
    <source>
        <dbReference type="ARBA" id="ARBA00004651"/>
    </source>
</evidence>
<comment type="activity regulation">
    <text evidence="11">Na(+) is not transported, but it plays an essential structural role and its presence is essential for fluoride channel function.</text>
</comment>
<keyword evidence="11" id="KW-0813">Transport</keyword>
<sequence>MNYLIVGIGGFFGAIARYMLAGWFIQRYSRGFPVGTFVINVSGSFLIGLLMVLFTERLIVNPQWRMLLVTGFLGAYTTFSTFEHETGVLVSDGKFVLAALNVIGSVIAGFIALRMGEAMARIH</sequence>
<feature type="transmembrane region" description="Helical" evidence="11">
    <location>
        <begin position="5"/>
        <end position="25"/>
    </location>
</feature>
<keyword evidence="7 11" id="KW-0472">Membrane</keyword>
<proteinExistence type="inferred from homology"/>
<evidence type="ECO:0000256" key="6">
    <source>
        <dbReference type="ARBA" id="ARBA00023065"/>
    </source>
</evidence>
<evidence type="ECO:0000256" key="7">
    <source>
        <dbReference type="ARBA" id="ARBA00023136"/>
    </source>
</evidence>
<comment type="function">
    <text evidence="11">Fluoride-specific ion channel. Important for reducing fluoride concentration in the cell, thus reducing its toxicity.</text>
</comment>
<evidence type="ECO:0000256" key="8">
    <source>
        <dbReference type="ARBA" id="ARBA00023303"/>
    </source>
</evidence>
<feature type="binding site" evidence="11">
    <location>
        <position position="74"/>
    </location>
    <ligand>
        <name>Na(+)</name>
        <dbReference type="ChEBI" id="CHEBI:29101"/>
        <note>structural</note>
    </ligand>
</feature>
<comment type="caution">
    <text evidence="12">The sequence shown here is derived from an EMBL/GenBank/DDBJ whole genome shotgun (WGS) entry which is preliminary data.</text>
</comment>
<evidence type="ECO:0000313" key="13">
    <source>
        <dbReference type="Proteomes" id="UP001196980"/>
    </source>
</evidence>
<dbReference type="PANTHER" id="PTHR28259">
    <property type="entry name" value="FLUORIDE EXPORT PROTEIN 1-RELATED"/>
    <property type="match status" value="1"/>
</dbReference>
<feature type="transmembrane region" description="Helical" evidence="11">
    <location>
        <begin position="66"/>
        <end position="83"/>
    </location>
</feature>
<feature type="transmembrane region" description="Helical" evidence="11">
    <location>
        <begin position="95"/>
        <end position="113"/>
    </location>
</feature>
<comment type="similarity">
    <text evidence="9 11">Belongs to the fluoride channel Fluc/FEX (TC 1.A.43) family.</text>
</comment>
<dbReference type="Proteomes" id="UP001196980">
    <property type="component" value="Unassembled WGS sequence"/>
</dbReference>
<accession>A0ABS6RXC6</accession>
<dbReference type="InterPro" id="IPR003691">
    <property type="entry name" value="FluC"/>
</dbReference>
<comment type="catalytic activity">
    <reaction evidence="10">
        <text>fluoride(in) = fluoride(out)</text>
        <dbReference type="Rhea" id="RHEA:76159"/>
        <dbReference type="ChEBI" id="CHEBI:17051"/>
    </reaction>
    <physiologicalReaction direction="left-to-right" evidence="10">
        <dbReference type="Rhea" id="RHEA:76160"/>
    </physiologicalReaction>
</comment>